<dbReference type="PRINTS" id="PR01374">
    <property type="entry name" value="TONBPROTEIN"/>
</dbReference>
<dbReference type="InterPro" id="IPR003538">
    <property type="entry name" value="TonB"/>
</dbReference>
<dbReference type="GO" id="GO:0030288">
    <property type="term" value="C:outer membrane-bounded periplasmic space"/>
    <property type="evidence" value="ECO:0007669"/>
    <property type="project" value="InterPro"/>
</dbReference>
<evidence type="ECO:0000259" key="6">
    <source>
        <dbReference type="PROSITE" id="PS52015"/>
    </source>
</evidence>
<evidence type="ECO:0000256" key="2">
    <source>
        <dbReference type="ARBA" id="ARBA00022692"/>
    </source>
</evidence>
<proteinExistence type="predicted"/>
<dbReference type="EMBL" id="UOED01000064">
    <property type="protein sequence ID" value="VAV91030.1"/>
    <property type="molecule type" value="Genomic_DNA"/>
</dbReference>
<dbReference type="SUPFAM" id="SSF74653">
    <property type="entry name" value="TolA/TonB C-terminal domain"/>
    <property type="match status" value="1"/>
</dbReference>
<accession>A0A3B0RD83</accession>
<dbReference type="InterPro" id="IPR008756">
    <property type="entry name" value="Peptidase_M56"/>
</dbReference>
<dbReference type="NCBIfam" id="TIGR01352">
    <property type="entry name" value="tonB_Cterm"/>
    <property type="match status" value="1"/>
</dbReference>
<feature type="transmembrane region" description="Helical" evidence="5">
    <location>
        <begin position="94"/>
        <end position="111"/>
    </location>
</feature>
<dbReference type="Pfam" id="PF03544">
    <property type="entry name" value="TonB_C"/>
    <property type="match status" value="1"/>
</dbReference>
<dbReference type="PANTHER" id="PTHR34978:SF3">
    <property type="entry name" value="SLR0241 PROTEIN"/>
    <property type="match status" value="1"/>
</dbReference>
<name>A0A3B0RD83_9ZZZZ</name>
<sequence length="420" mass="47693">MANLTDIMTSLAIQQLWQATALAVILFLILRAMPRLSYEIRSWLWLAAFMLAVFMPLAIFLPGGSDAGEIQSFLFENIAGGGNEQIIPNSPINFYLWGAILWMMGTVFQLMRLCRSALHTRWIINDARILPNGFLAPVDGGDYPVYCSDQISGPLVTGFFRQIILLPPTMTGRLSTDVLRQILYHEYAHIQRHDIRIMFVQKILSALYWWNPVLYLITHQINQSREMACDERAVLRSRNIQNYTRSLLSGAEHILITEQAPLMVGIFHNRKGLIQRIERLKNMNIKMIKHNKTASLFWCLSLIGLTLATVYTLTPRLATASQDTLANEAERNLLPISQTPPVYPQQAKEQKLEGYVIVMFDIMADGTTANVTIRESSNKLFNDPSITTAKSFVYQPLQNKKVLKNIPHKIVYTLGNVKAL</sequence>
<protein>
    <recommendedName>
        <fullName evidence="6">TonB C-terminal domain-containing protein</fullName>
    </recommendedName>
</protein>
<feature type="transmembrane region" description="Helical" evidence="5">
    <location>
        <begin position="42"/>
        <end position="61"/>
    </location>
</feature>
<dbReference type="PANTHER" id="PTHR34978">
    <property type="entry name" value="POSSIBLE SENSOR-TRANSDUCER PROTEIN BLAR"/>
    <property type="match status" value="1"/>
</dbReference>
<dbReference type="InterPro" id="IPR037682">
    <property type="entry name" value="TonB_C"/>
</dbReference>
<keyword evidence="4 5" id="KW-0472">Membrane</keyword>
<dbReference type="InterPro" id="IPR006260">
    <property type="entry name" value="TonB/TolA_C"/>
</dbReference>
<dbReference type="Pfam" id="PF05569">
    <property type="entry name" value="Peptidase_M56"/>
    <property type="match status" value="1"/>
</dbReference>
<keyword evidence="2 5" id="KW-0812">Transmembrane</keyword>
<feature type="transmembrane region" description="Helical" evidence="5">
    <location>
        <begin position="293"/>
        <end position="313"/>
    </location>
</feature>
<dbReference type="AlphaFoldDB" id="A0A3B0RD83"/>
<keyword evidence="3 5" id="KW-1133">Transmembrane helix</keyword>
<comment type="subcellular location">
    <subcellularLocation>
        <location evidence="1">Membrane</location>
        <topology evidence="1">Single-pass membrane protein</topology>
    </subcellularLocation>
</comment>
<organism evidence="7">
    <name type="scientific">hydrothermal vent metagenome</name>
    <dbReference type="NCBI Taxonomy" id="652676"/>
    <lineage>
        <taxon>unclassified sequences</taxon>
        <taxon>metagenomes</taxon>
        <taxon>ecological metagenomes</taxon>
    </lineage>
</organism>
<evidence type="ECO:0000256" key="5">
    <source>
        <dbReference type="SAM" id="Phobius"/>
    </source>
</evidence>
<gene>
    <name evidence="7" type="ORF">MNBD_ALPHA02-965</name>
</gene>
<evidence type="ECO:0000256" key="3">
    <source>
        <dbReference type="ARBA" id="ARBA00022989"/>
    </source>
</evidence>
<feature type="domain" description="TonB C-terminal" evidence="6">
    <location>
        <begin position="328"/>
        <end position="420"/>
    </location>
</feature>
<dbReference type="InterPro" id="IPR052173">
    <property type="entry name" value="Beta-lactam_resp_regulator"/>
</dbReference>
<evidence type="ECO:0000313" key="7">
    <source>
        <dbReference type="EMBL" id="VAV91030.1"/>
    </source>
</evidence>
<dbReference type="Gene3D" id="3.30.1150.10">
    <property type="match status" value="1"/>
</dbReference>
<dbReference type="PROSITE" id="PS52015">
    <property type="entry name" value="TONB_CTD"/>
    <property type="match status" value="1"/>
</dbReference>
<dbReference type="GO" id="GO:0015891">
    <property type="term" value="P:siderophore transport"/>
    <property type="evidence" value="ECO:0007669"/>
    <property type="project" value="InterPro"/>
</dbReference>
<dbReference type="GO" id="GO:0055085">
    <property type="term" value="P:transmembrane transport"/>
    <property type="evidence" value="ECO:0007669"/>
    <property type="project" value="InterPro"/>
</dbReference>
<feature type="transmembrane region" description="Helical" evidence="5">
    <location>
        <begin position="12"/>
        <end position="30"/>
    </location>
</feature>
<reference evidence="7" key="1">
    <citation type="submission" date="2018-06" db="EMBL/GenBank/DDBJ databases">
        <authorList>
            <person name="Zhirakovskaya E."/>
        </authorList>
    </citation>
    <scope>NUCLEOTIDE SEQUENCE</scope>
</reference>
<dbReference type="GO" id="GO:0016020">
    <property type="term" value="C:membrane"/>
    <property type="evidence" value="ECO:0007669"/>
    <property type="project" value="UniProtKB-SubCell"/>
</dbReference>
<evidence type="ECO:0000256" key="4">
    <source>
        <dbReference type="ARBA" id="ARBA00023136"/>
    </source>
</evidence>
<dbReference type="CDD" id="cd07341">
    <property type="entry name" value="M56_BlaR1_MecR1_like"/>
    <property type="match status" value="1"/>
</dbReference>
<dbReference type="GO" id="GO:0031992">
    <property type="term" value="F:energy transducer activity"/>
    <property type="evidence" value="ECO:0007669"/>
    <property type="project" value="InterPro"/>
</dbReference>
<evidence type="ECO:0000256" key="1">
    <source>
        <dbReference type="ARBA" id="ARBA00004167"/>
    </source>
</evidence>